<protein>
    <submittedName>
        <fullName evidence="2">Uncharacterized protein</fullName>
    </submittedName>
</protein>
<sequence length="112" mass="12514">HGAVGRCCRRTAQGTFGHRCGLSPSREVRQRVGHGLGHQRLRCPGQVPQQAHTGISRRRCRRKSRQTATRSQVTTVRSRTMVAVKIRGMAAVPVLFPPTLFRWCRKSEAASL</sequence>
<accession>E0NVW1</accession>
<feature type="compositionally biased region" description="Basic residues" evidence="1">
    <location>
        <begin position="55"/>
        <end position="65"/>
    </location>
</feature>
<organism evidence="2 3">
    <name type="scientific">Hoylesella marshii DSM 16973 = JCM 13450</name>
    <dbReference type="NCBI Taxonomy" id="862515"/>
    <lineage>
        <taxon>Bacteria</taxon>
        <taxon>Pseudomonadati</taxon>
        <taxon>Bacteroidota</taxon>
        <taxon>Bacteroidia</taxon>
        <taxon>Bacteroidales</taxon>
        <taxon>Prevotellaceae</taxon>
        <taxon>Hoylesella</taxon>
    </lineage>
</organism>
<evidence type="ECO:0000313" key="2">
    <source>
        <dbReference type="EMBL" id="EFM00739.1"/>
    </source>
</evidence>
<proteinExistence type="predicted"/>
<dbReference type="EMBL" id="AEEI01000069">
    <property type="protein sequence ID" value="EFM00739.1"/>
    <property type="molecule type" value="Genomic_DNA"/>
</dbReference>
<dbReference type="Proteomes" id="UP000004394">
    <property type="component" value="Unassembled WGS sequence"/>
</dbReference>
<feature type="non-terminal residue" evidence="2">
    <location>
        <position position="1"/>
    </location>
</feature>
<reference evidence="2" key="1">
    <citation type="submission" date="2010-07" db="EMBL/GenBank/DDBJ databases">
        <authorList>
            <person name="Muzny D."/>
            <person name="Qin X."/>
            <person name="Deng J."/>
            <person name="Jiang H."/>
            <person name="Liu Y."/>
            <person name="Qu J."/>
            <person name="Song X.-Z."/>
            <person name="Zhang L."/>
            <person name="Thornton R."/>
            <person name="Coyle M."/>
            <person name="Francisco L."/>
            <person name="Jackson L."/>
            <person name="Javaid M."/>
            <person name="Korchina V."/>
            <person name="Kovar C."/>
            <person name="Mata R."/>
            <person name="Mathew T."/>
            <person name="Ngo R."/>
            <person name="Nguyen L."/>
            <person name="Nguyen N."/>
            <person name="Okwuonu G."/>
            <person name="Ongeri F."/>
            <person name="Pham C."/>
            <person name="Simmons D."/>
            <person name="Wilczek-Boney K."/>
            <person name="Hale W."/>
            <person name="Jakkamsetti A."/>
            <person name="Pham P."/>
            <person name="Ruth R."/>
            <person name="San Lucas F."/>
            <person name="Warren J."/>
            <person name="Zhang J."/>
            <person name="Zhao Z."/>
            <person name="Zhou C."/>
            <person name="Zhu D."/>
            <person name="Lee S."/>
            <person name="Bess C."/>
            <person name="Blankenburg K."/>
            <person name="Forbes L."/>
            <person name="Fu Q."/>
            <person name="Gubbala S."/>
            <person name="Hirani K."/>
            <person name="Jayaseelan J.C."/>
            <person name="Lara F."/>
            <person name="Munidasa M."/>
            <person name="Palculict T."/>
            <person name="Patil S."/>
            <person name="Pu L.-L."/>
            <person name="Saada N."/>
            <person name="Tang L."/>
            <person name="Weissenberger G."/>
            <person name="Zhu Y."/>
            <person name="Hemphill L."/>
            <person name="Shang Y."/>
            <person name="Youmans B."/>
            <person name="Ayvaz T."/>
            <person name="Ross M."/>
            <person name="Santibanez J."/>
            <person name="Aqrawi P."/>
            <person name="Gross S."/>
            <person name="Joshi V."/>
            <person name="Fowler G."/>
            <person name="Nazareth L."/>
            <person name="Reid J."/>
            <person name="Worley K."/>
            <person name="Petrosino J."/>
            <person name="Highlander S."/>
            <person name="Gibbs R."/>
        </authorList>
    </citation>
    <scope>NUCLEOTIDE SEQUENCE [LARGE SCALE GENOMIC DNA]</scope>
    <source>
        <strain evidence="2">DSM 16973</strain>
    </source>
</reference>
<keyword evidence="3" id="KW-1185">Reference proteome</keyword>
<gene>
    <name evidence="2" type="ORF">HMPREF0658_2316</name>
</gene>
<evidence type="ECO:0000313" key="3">
    <source>
        <dbReference type="Proteomes" id="UP000004394"/>
    </source>
</evidence>
<name>E0NVW1_9BACT</name>
<evidence type="ECO:0000256" key="1">
    <source>
        <dbReference type="SAM" id="MobiDB-lite"/>
    </source>
</evidence>
<comment type="caution">
    <text evidence="2">The sequence shown here is derived from an EMBL/GenBank/DDBJ whole genome shotgun (WGS) entry which is preliminary data.</text>
</comment>
<feature type="region of interest" description="Disordered" evidence="1">
    <location>
        <begin position="46"/>
        <end position="74"/>
    </location>
</feature>
<dbReference type="HOGENOM" id="CLU_2138800_0_0_10"/>
<dbReference type="AlphaFoldDB" id="E0NVW1"/>